<dbReference type="InterPro" id="IPR036890">
    <property type="entry name" value="HATPase_C_sf"/>
</dbReference>
<feature type="transmembrane region" description="Helical" evidence="6">
    <location>
        <begin position="360"/>
        <end position="376"/>
    </location>
</feature>
<dbReference type="EC" id="2.7.13.3" evidence="2"/>
<name>Q01TG4_SOLUE</name>
<dbReference type="KEGG" id="sus:Acid_6130"/>
<evidence type="ECO:0000256" key="1">
    <source>
        <dbReference type="ARBA" id="ARBA00000085"/>
    </source>
</evidence>
<dbReference type="PRINTS" id="PR00344">
    <property type="entry name" value="BCTRLSENSOR"/>
</dbReference>
<evidence type="ECO:0000256" key="2">
    <source>
        <dbReference type="ARBA" id="ARBA00012438"/>
    </source>
</evidence>
<feature type="domain" description="Histidine kinase" evidence="7">
    <location>
        <begin position="723"/>
        <end position="941"/>
    </location>
</feature>
<dbReference type="OrthoDB" id="9815750at2"/>
<dbReference type="PANTHER" id="PTHR43547">
    <property type="entry name" value="TWO-COMPONENT HISTIDINE KINASE"/>
    <property type="match status" value="1"/>
</dbReference>
<dbReference type="FunFam" id="3.30.565.10:FF:000006">
    <property type="entry name" value="Sensor histidine kinase WalK"/>
    <property type="match status" value="1"/>
</dbReference>
<evidence type="ECO:0000256" key="6">
    <source>
        <dbReference type="SAM" id="Phobius"/>
    </source>
</evidence>
<organism evidence="8">
    <name type="scientific">Solibacter usitatus (strain Ellin6076)</name>
    <dbReference type="NCBI Taxonomy" id="234267"/>
    <lineage>
        <taxon>Bacteria</taxon>
        <taxon>Pseudomonadati</taxon>
        <taxon>Acidobacteriota</taxon>
        <taxon>Terriglobia</taxon>
        <taxon>Bryobacterales</taxon>
        <taxon>Solibacteraceae</taxon>
        <taxon>Candidatus Solibacter</taxon>
    </lineage>
</organism>
<protein>
    <recommendedName>
        <fullName evidence="2">histidine kinase</fullName>
        <ecNumber evidence="2">2.7.13.3</ecNumber>
    </recommendedName>
</protein>
<feature type="transmembrane region" description="Helical" evidence="6">
    <location>
        <begin position="97"/>
        <end position="116"/>
    </location>
</feature>
<sequence precursor="true">MTPFALSGLLTGITSVSFGLFVLLMSANRKIGRIWFLCSLAVGVWCFGGVGISWTKTATEGLLAWRLAYAFGVVWIAPLFYHFVCTFLGLRRIRSIALHYFITLIFLWAIPTSLFFSRVRWAFHSLYYPVGGALYPVYVAWWILLVVFSHYELIRAYHTASPGRKNQIKYFFLATAIGYSGGSIAYFAAFGIDIYPWGNFGLVLYPLIMSVAIVKHRLMDIELVARHTLTKLLAWGVIGLPFVIGMIMGDFVSNRPAFLYDRAPWDLLGVVLNYSLALTLLRNYKDPLCDRLRWMFTLLGTWELTVLLLTSQPYSWSQVVYRSGHAVGAFLLLALFSFWEEFFQNAKDRFSTIVRHGLKWTVLTMAVFSVFTPWIIRGLAFDPSHRLAAREMPGPLYAIFGIWFVVSLVCMGLWSIRAIRRLPEETSLSQKAWIVASMISATGTAVSYFLFVMNQISWHFYAPMVAVAVMCFCLTAALSHRMRRTAQPIDFRLGAIILVVPFATGAMLTYSLVARGLAAFLLAVFAPTIVKESEGSIQALVDRLFRDKFRYLVDIERLGEDIYRRTNLSELLRGLARDLAEKARMSWVGVWLIDITAGAFHLQRASGFASENDVPHHLWTTSFGPENPLIKRFELDKSLLLSDETAQDEEQDAAQELARWSIAAALPMYSGDKFVGFIGFGPKLRQEAFHSADITTLSVLGRKAERAIAQAYMLYQQAKMLAKLSHDILNFINPQTLAIQELAQRCGPVSADQKKHLKTLWKQKDLIEESIRDLLELERLVELRMEGKWRMRGYHLGELAQASIAAYEAKAKGRGVIVEAVLSPCPDGIGDPRSIRRIIDNLVINALKFTPTGGRILVQVQPAGANLRLTVSDTGAGVPPEDLPRIFDPFYQGSNHPGLVHGTGIGLSNVKEFVNLHKGTLRVDSELGHGTTFVIELPSISRIQEFDAAMLDAETLLGKAA</sequence>
<accession>Q01TG4</accession>
<keyword evidence="6" id="KW-1133">Transmembrane helix</keyword>
<feature type="transmembrane region" description="Helical" evidence="6">
    <location>
        <begin position="458"/>
        <end position="479"/>
    </location>
</feature>
<dbReference type="AlphaFoldDB" id="Q01TG4"/>
<dbReference type="STRING" id="234267.Acid_6130"/>
<dbReference type="InterPro" id="IPR005467">
    <property type="entry name" value="His_kinase_dom"/>
</dbReference>
<feature type="transmembrane region" description="Helical" evidence="6">
    <location>
        <begin position="67"/>
        <end position="90"/>
    </location>
</feature>
<dbReference type="HOGENOM" id="CLU_307523_0_0_0"/>
<feature type="transmembrane region" description="Helical" evidence="6">
    <location>
        <begin position="491"/>
        <end position="513"/>
    </location>
</feature>
<evidence type="ECO:0000256" key="5">
    <source>
        <dbReference type="ARBA" id="ARBA00022777"/>
    </source>
</evidence>
<proteinExistence type="predicted"/>
<keyword evidence="4" id="KW-0808">Transferase</keyword>
<gene>
    <name evidence="8" type="ordered locus">Acid_6130</name>
</gene>
<feature type="transmembrane region" description="Helical" evidence="6">
    <location>
        <begin position="128"/>
        <end position="149"/>
    </location>
</feature>
<feature type="transmembrane region" description="Helical" evidence="6">
    <location>
        <begin position="263"/>
        <end position="281"/>
    </location>
</feature>
<dbReference type="GO" id="GO:0000155">
    <property type="term" value="F:phosphorelay sensor kinase activity"/>
    <property type="evidence" value="ECO:0007669"/>
    <property type="project" value="TreeGrafter"/>
</dbReference>
<dbReference type="SMART" id="SM00387">
    <property type="entry name" value="HATPase_c"/>
    <property type="match status" value="1"/>
</dbReference>
<feature type="transmembrane region" description="Helical" evidence="6">
    <location>
        <begin position="194"/>
        <end position="212"/>
    </location>
</feature>
<dbReference type="Gene3D" id="3.30.450.40">
    <property type="match status" value="1"/>
</dbReference>
<feature type="transmembrane region" description="Helical" evidence="6">
    <location>
        <begin position="170"/>
        <end position="188"/>
    </location>
</feature>
<dbReference type="Gene3D" id="3.30.565.10">
    <property type="entry name" value="Histidine kinase-like ATPase, C-terminal domain"/>
    <property type="match status" value="1"/>
</dbReference>
<dbReference type="Pfam" id="PF02518">
    <property type="entry name" value="HATPase_c"/>
    <property type="match status" value="1"/>
</dbReference>
<dbReference type="PROSITE" id="PS50109">
    <property type="entry name" value="HIS_KIN"/>
    <property type="match status" value="1"/>
</dbReference>
<dbReference type="eggNOG" id="COG2205">
    <property type="taxonomic scope" value="Bacteria"/>
</dbReference>
<evidence type="ECO:0000313" key="8">
    <source>
        <dbReference type="EMBL" id="ABJ87056.1"/>
    </source>
</evidence>
<evidence type="ECO:0000256" key="3">
    <source>
        <dbReference type="ARBA" id="ARBA00022553"/>
    </source>
</evidence>
<feature type="transmembrane region" description="Helical" evidence="6">
    <location>
        <begin position="320"/>
        <end position="339"/>
    </location>
</feature>
<feature type="transmembrane region" description="Helical" evidence="6">
    <location>
        <begin position="6"/>
        <end position="27"/>
    </location>
</feature>
<comment type="catalytic activity">
    <reaction evidence="1">
        <text>ATP + protein L-histidine = ADP + protein N-phospho-L-histidine.</text>
        <dbReference type="EC" id="2.7.13.3"/>
    </reaction>
</comment>
<dbReference type="InParanoid" id="Q01TG4"/>
<feature type="transmembrane region" description="Helical" evidence="6">
    <location>
        <begin position="232"/>
        <end position="251"/>
    </location>
</feature>
<dbReference type="InterPro" id="IPR003594">
    <property type="entry name" value="HATPase_dom"/>
</dbReference>
<dbReference type="EMBL" id="CP000473">
    <property type="protein sequence ID" value="ABJ87056.1"/>
    <property type="molecule type" value="Genomic_DNA"/>
</dbReference>
<keyword evidence="6" id="KW-0812">Transmembrane</keyword>
<dbReference type="InterPro" id="IPR029016">
    <property type="entry name" value="GAF-like_dom_sf"/>
</dbReference>
<reference evidence="8" key="1">
    <citation type="submission" date="2006-10" db="EMBL/GenBank/DDBJ databases">
        <title>Complete sequence of Solibacter usitatus Ellin6076.</title>
        <authorList>
            <consortium name="US DOE Joint Genome Institute"/>
            <person name="Copeland A."/>
            <person name="Lucas S."/>
            <person name="Lapidus A."/>
            <person name="Barry K."/>
            <person name="Detter J.C."/>
            <person name="Glavina del Rio T."/>
            <person name="Hammon N."/>
            <person name="Israni S."/>
            <person name="Dalin E."/>
            <person name="Tice H."/>
            <person name="Pitluck S."/>
            <person name="Thompson L.S."/>
            <person name="Brettin T."/>
            <person name="Bruce D."/>
            <person name="Han C."/>
            <person name="Tapia R."/>
            <person name="Gilna P."/>
            <person name="Schmutz J."/>
            <person name="Larimer F."/>
            <person name="Land M."/>
            <person name="Hauser L."/>
            <person name="Kyrpides N."/>
            <person name="Mikhailova N."/>
            <person name="Janssen P.H."/>
            <person name="Kuske C.R."/>
            <person name="Richardson P."/>
        </authorList>
    </citation>
    <scope>NUCLEOTIDE SEQUENCE</scope>
    <source>
        <strain evidence="8">Ellin6076</strain>
    </source>
</reference>
<dbReference type="SUPFAM" id="SSF55781">
    <property type="entry name" value="GAF domain-like"/>
    <property type="match status" value="1"/>
</dbReference>
<dbReference type="PANTHER" id="PTHR43547:SF2">
    <property type="entry name" value="HYBRID SIGNAL TRANSDUCTION HISTIDINE KINASE C"/>
    <property type="match status" value="1"/>
</dbReference>
<feature type="transmembrane region" description="Helical" evidence="6">
    <location>
        <begin position="293"/>
        <end position="314"/>
    </location>
</feature>
<dbReference type="InterPro" id="IPR031621">
    <property type="entry name" value="HisKA_7TM"/>
</dbReference>
<evidence type="ECO:0000256" key="4">
    <source>
        <dbReference type="ARBA" id="ARBA00022679"/>
    </source>
</evidence>
<dbReference type="SUPFAM" id="SSF55874">
    <property type="entry name" value="ATPase domain of HSP90 chaperone/DNA topoisomerase II/histidine kinase"/>
    <property type="match status" value="1"/>
</dbReference>
<feature type="transmembrane region" description="Helical" evidence="6">
    <location>
        <begin position="396"/>
        <end position="420"/>
    </location>
</feature>
<dbReference type="Pfam" id="PF16927">
    <property type="entry name" value="HisKA_7TM"/>
    <property type="match status" value="1"/>
</dbReference>
<evidence type="ECO:0000259" key="7">
    <source>
        <dbReference type="PROSITE" id="PS50109"/>
    </source>
</evidence>
<dbReference type="InterPro" id="IPR004358">
    <property type="entry name" value="Sig_transdc_His_kin-like_C"/>
</dbReference>
<feature type="transmembrane region" description="Helical" evidence="6">
    <location>
        <begin position="34"/>
        <end position="55"/>
    </location>
</feature>
<keyword evidence="6" id="KW-0472">Membrane</keyword>
<feature type="transmembrane region" description="Helical" evidence="6">
    <location>
        <begin position="432"/>
        <end position="452"/>
    </location>
</feature>
<keyword evidence="5 8" id="KW-0418">Kinase</keyword>
<keyword evidence="3" id="KW-0597">Phosphoprotein</keyword>